<dbReference type="AlphaFoldDB" id="A0A0A8YYZ7"/>
<evidence type="ECO:0000313" key="2">
    <source>
        <dbReference type="EMBL" id="JAD29695.1"/>
    </source>
</evidence>
<reference evidence="2" key="1">
    <citation type="submission" date="2014-09" db="EMBL/GenBank/DDBJ databases">
        <authorList>
            <person name="Magalhaes I.L.F."/>
            <person name="Oliveira U."/>
            <person name="Santos F.R."/>
            <person name="Vidigal T.H.D.A."/>
            <person name="Brescovit A.D."/>
            <person name="Santos A.J."/>
        </authorList>
    </citation>
    <scope>NUCLEOTIDE SEQUENCE</scope>
    <source>
        <tissue evidence="2">Shoot tissue taken approximately 20 cm above the soil surface</tissue>
    </source>
</reference>
<name>A0A0A8YYZ7_ARUDO</name>
<sequence>MRHHTRRESEPRGEESSSTARKVKEDPPACRCQPLPRSHRRCRSILHV</sequence>
<evidence type="ECO:0000256" key="1">
    <source>
        <dbReference type="SAM" id="MobiDB-lite"/>
    </source>
</evidence>
<feature type="region of interest" description="Disordered" evidence="1">
    <location>
        <begin position="1"/>
        <end position="36"/>
    </location>
</feature>
<reference evidence="2" key="2">
    <citation type="journal article" date="2015" name="Data Brief">
        <title>Shoot transcriptome of the giant reed, Arundo donax.</title>
        <authorList>
            <person name="Barrero R.A."/>
            <person name="Guerrero F.D."/>
            <person name="Moolhuijzen P."/>
            <person name="Goolsby J.A."/>
            <person name="Tidwell J."/>
            <person name="Bellgard S.E."/>
            <person name="Bellgard M.I."/>
        </authorList>
    </citation>
    <scope>NUCLEOTIDE SEQUENCE</scope>
    <source>
        <tissue evidence="2">Shoot tissue taken approximately 20 cm above the soil surface</tissue>
    </source>
</reference>
<accession>A0A0A8YYZ7</accession>
<protein>
    <submittedName>
        <fullName evidence="2">Uncharacterized protein</fullName>
    </submittedName>
</protein>
<organism evidence="2">
    <name type="scientific">Arundo donax</name>
    <name type="common">Giant reed</name>
    <name type="synonym">Donax arundinaceus</name>
    <dbReference type="NCBI Taxonomy" id="35708"/>
    <lineage>
        <taxon>Eukaryota</taxon>
        <taxon>Viridiplantae</taxon>
        <taxon>Streptophyta</taxon>
        <taxon>Embryophyta</taxon>
        <taxon>Tracheophyta</taxon>
        <taxon>Spermatophyta</taxon>
        <taxon>Magnoliopsida</taxon>
        <taxon>Liliopsida</taxon>
        <taxon>Poales</taxon>
        <taxon>Poaceae</taxon>
        <taxon>PACMAD clade</taxon>
        <taxon>Arundinoideae</taxon>
        <taxon>Arundineae</taxon>
        <taxon>Arundo</taxon>
    </lineage>
</organism>
<proteinExistence type="predicted"/>
<dbReference type="EMBL" id="GBRH01268200">
    <property type="protein sequence ID" value="JAD29695.1"/>
    <property type="molecule type" value="Transcribed_RNA"/>
</dbReference>